<evidence type="ECO:0000313" key="2">
    <source>
        <dbReference type="Proteomes" id="UP000198372"/>
    </source>
</evidence>
<sequence length="70" mass="8056">MRSRQPFKARCTLLGALPLHLECKSHSSHITYRRRTHILGSFNHVPGWGINSLGIFMRCLEYRCAPCSKD</sequence>
<protein>
    <submittedName>
        <fullName evidence="1">BQ2448_1572 protein</fullName>
    </submittedName>
</protein>
<name>A0A238FGA0_9BASI</name>
<organism evidence="1 2">
    <name type="scientific">Microbotryum intermedium</name>
    <dbReference type="NCBI Taxonomy" id="269621"/>
    <lineage>
        <taxon>Eukaryota</taxon>
        <taxon>Fungi</taxon>
        <taxon>Dikarya</taxon>
        <taxon>Basidiomycota</taxon>
        <taxon>Pucciniomycotina</taxon>
        <taxon>Microbotryomycetes</taxon>
        <taxon>Microbotryales</taxon>
        <taxon>Microbotryaceae</taxon>
        <taxon>Microbotryum</taxon>
    </lineage>
</organism>
<dbReference type="AlphaFoldDB" id="A0A238FGA0"/>
<dbReference type="EMBL" id="FMSP01000005">
    <property type="protein sequence ID" value="SCV70178.1"/>
    <property type="molecule type" value="Genomic_DNA"/>
</dbReference>
<evidence type="ECO:0000313" key="1">
    <source>
        <dbReference type="EMBL" id="SCV70178.1"/>
    </source>
</evidence>
<accession>A0A238FGA0</accession>
<keyword evidence="2" id="KW-1185">Reference proteome</keyword>
<gene>
    <name evidence="1" type="ORF">BQ2448_1572</name>
</gene>
<dbReference type="Proteomes" id="UP000198372">
    <property type="component" value="Unassembled WGS sequence"/>
</dbReference>
<reference evidence="2" key="1">
    <citation type="submission" date="2016-09" db="EMBL/GenBank/DDBJ databases">
        <authorList>
            <person name="Jeantristanb JTB J.-T."/>
            <person name="Ricardo R."/>
        </authorList>
    </citation>
    <scope>NUCLEOTIDE SEQUENCE [LARGE SCALE GENOMIC DNA]</scope>
</reference>
<proteinExistence type="predicted"/>